<organism evidence="7 8">
    <name type="scientific">Megaselia scalaris</name>
    <name type="common">Humpbacked fly</name>
    <name type="synonym">Phora scalaris</name>
    <dbReference type="NCBI Taxonomy" id="36166"/>
    <lineage>
        <taxon>Eukaryota</taxon>
        <taxon>Metazoa</taxon>
        <taxon>Ecdysozoa</taxon>
        <taxon>Arthropoda</taxon>
        <taxon>Hexapoda</taxon>
        <taxon>Insecta</taxon>
        <taxon>Pterygota</taxon>
        <taxon>Neoptera</taxon>
        <taxon>Endopterygota</taxon>
        <taxon>Diptera</taxon>
        <taxon>Brachycera</taxon>
        <taxon>Muscomorpha</taxon>
        <taxon>Platypezoidea</taxon>
        <taxon>Phoridae</taxon>
        <taxon>Megaseliini</taxon>
        <taxon>Megaselia</taxon>
    </lineage>
</organism>
<proteinExistence type="predicted"/>
<dbReference type="HOGENOM" id="CLU_1269685_0_0_1"/>
<keyword evidence="8" id="KW-1185">Reference proteome</keyword>
<dbReference type="GO" id="GO:0035721">
    <property type="term" value="P:intraciliary retrograde transport"/>
    <property type="evidence" value="ECO:0007669"/>
    <property type="project" value="TreeGrafter"/>
</dbReference>
<dbReference type="PANTHER" id="PTHR15722">
    <property type="entry name" value="IFT140/172-RELATED"/>
    <property type="match status" value="1"/>
</dbReference>
<dbReference type="AlphaFoldDB" id="T1GZR6"/>
<dbReference type="GO" id="GO:0036064">
    <property type="term" value="C:ciliary basal body"/>
    <property type="evidence" value="ECO:0007669"/>
    <property type="project" value="TreeGrafter"/>
</dbReference>
<evidence type="ECO:0000313" key="8">
    <source>
        <dbReference type="Proteomes" id="UP000015102"/>
    </source>
</evidence>
<dbReference type="PANTHER" id="PTHR15722:SF7">
    <property type="entry name" value="INTRAFLAGELLAR TRANSPORT PROTEIN 140 HOMOLOG"/>
    <property type="match status" value="1"/>
</dbReference>
<accession>T1GZR6</accession>
<feature type="domain" description="IFT140 second beta-propeller" evidence="6">
    <location>
        <begin position="2"/>
        <end position="183"/>
    </location>
</feature>
<keyword evidence="5" id="KW-0966">Cell projection</keyword>
<keyword evidence="3" id="KW-0677">Repeat</keyword>
<evidence type="ECO:0000256" key="4">
    <source>
        <dbReference type="ARBA" id="ARBA00023069"/>
    </source>
</evidence>
<dbReference type="Pfam" id="PF23385">
    <property type="entry name" value="Beta-prop_IFT140_2nd"/>
    <property type="match status" value="1"/>
</dbReference>
<protein>
    <recommendedName>
        <fullName evidence="6">IFT140 second beta-propeller domain-containing protein</fullName>
    </recommendedName>
</protein>
<dbReference type="STRING" id="36166.T1GZR6"/>
<evidence type="ECO:0000256" key="2">
    <source>
        <dbReference type="ARBA" id="ARBA00022574"/>
    </source>
</evidence>
<dbReference type="Proteomes" id="UP000015102">
    <property type="component" value="Unassembled WGS sequence"/>
</dbReference>
<dbReference type="EnsemblMetazoa" id="MESCA009371-RA">
    <property type="protein sequence ID" value="MESCA009371-PA"/>
    <property type="gene ID" value="MESCA009371"/>
</dbReference>
<dbReference type="InterPro" id="IPR056155">
    <property type="entry name" value="Beta-prop_IFT140_2nd"/>
</dbReference>
<dbReference type="GO" id="GO:0005930">
    <property type="term" value="C:axoneme"/>
    <property type="evidence" value="ECO:0007669"/>
    <property type="project" value="TreeGrafter"/>
</dbReference>
<keyword evidence="2" id="KW-0853">WD repeat</keyword>
<reference evidence="7" key="2">
    <citation type="submission" date="2015-06" db="UniProtKB">
        <authorList>
            <consortium name="EnsemblMetazoa"/>
        </authorList>
    </citation>
    <scope>IDENTIFICATION</scope>
</reference>
<comment type="subcellular location">
    <subcellularLocation>
        <location evidence="1">Cell projection</location>
        <location evidence="1">Cilium</location>
    </subcellularLocation>
</comment>
<name>T1GZR6_MEGSC</name>
<evidence type="ECO:0000256" key="1">
    <source>
        <dbReference type="ARBA" id="ARBA00004138"/>
    </source>
</evidence>
<dbReference type="GO" id="GO:0030991">
    <property type="term" value="C:intraciliary transport particle A"/>
    <property type="evidence" value="ECO:0007669"/>
    <property type="project" value="TreeGrafter"/>
</dbReference>
<evidence type="ECO:0000259" key="6">
    <source>
        <dbReference type="Pfam" id="PF23385"/>
    </source>
</evidence>
<evidence type="ECO:0000256" key="5">
    <source>
        <dbReference type="ARBA" id="ARBA00023273"/>
    </source>
</evidence>
<evidence type="ECO:0000256" key="3">
    <source>
        <dbReference type="ARBA" id="ARBA00022737"/>
    </source>
</evidence>
<keyword evidence="4" id="KW-0969">Cilium</keyword>
<reference evidence="8" key="1">
    <citation type="submission" date="2013-02" db="EMBL/GenBank/DDBJ databases">
        <authorList>
            <person name="Hughes D."/>
        </authorList>
    </citation>
    <scope>NUCLEOTIDE SEQUENCE</scope>
    <source>
        <strain>Durham</strain>
        <strain evidence="8">NC isolate 2 -- Noor lab</strain>
    </source>
</reference>
<dbReference type="EMBL" id="CAQQ02192751">
    <property type="status" value="NOT_ANNOTATED_CDS"/>
    <property type="molecule type" value="Genomic_DNA"/>
</dbReference>
<sequence length="218" mass="24534">MNGYLKVYDITRHDHRQLFHPRSGYDLFENFGEIIAAKCNGSFMAVLLANESLIPDGRVYCWNYQNDTVNYFDFLKCKDENGGGDGGSGSSAMDDKSPSSSSFVAKLPVGIYWDTDDHRLLAVQTKVIHIQASNKKDNTKLVADSQAIIMFQSEKGALNVLEAKDMYFGEELIALCIPHLITLNINSISRITMRDFQGMENCDEETRTKIIDFSLHIS</sequence>
<evidence type="ECO:0000313" key="7">
    <source>
        <dbReference type="EnsemblMetazoa" id="MESCA009371-PA"/>
    </source>
</evidence>